<dbReference type="Proteomes" id="UP001145050">
    <property type="component" value="Unassembled WGS sequence"/>
</dbReference>
<dbReference type="Gene3D" id="3.20.20.150">
    <property type="entry name" value="Divalent-metal-dependent TIM barrel enzymes"/>
    <property type="match status" value="1"/>
</dbReference>
<organism evidence="2 3">
    <name type="scientific">Terrihalobacillus insolitus</name>
    <dbReference type="NCBI Taxonomy" id="2950438"/>
    <lineage>
        <taxon>Bacteria</taxon>
        <taxon>Bacillati</taxon>
        <taxon>Bacillota</taxon>
        <taxon>Bacilli</taxon>
        <taxon>Bacillales</taxon>
        <taxon>Bacillaceae</taxon>
        <taxon>Terrihalobacillus</taxon>
    </lineage>
</organism>
<evidence type="ECO:0000259" key="1">
    <source>
        <dbReference type="Pfam" id="PF01261"/>
    </source>
</evidence>
<feature type="domain" description="Xylose isomerase-like TIM barrel" evidence="1">
    <location>
        <begin position="20"/>
        <end position="303"/>
    </location>
</feature>
<keyword evidence="3" id="KW-1185">Reference proteome</keyword>
<dbReference type="InterPro" id="IPR050312">
    <property type="entry name" value="IolE/XylAMocC-like"/>
</dbReference>
<dbReference type="AlphaFoldDB" id="A0A9X4AKW7"/>
<dbReference type="InterPro" id="IPR036237">
    <property type="entry name" value="Xyl_isomerase-like_sf"/>
</dbReference>
<sequence length="322" mass="36180">MKLGVFTVLFADKSFEEMLDHVKNAGLDSVEIGTGGYPGNTHCDLEKLLDSEEARKSYLEAVESRGLSISAFSCHGNPLSPDKEFAKESHEVLLKTIELANLLNVPVVNCFSGTAGDHEGAKYPNWPVSPWPNEYSDVLKWQWEEKLIPYWKEVGKVAESKHVKIGLELHAGFLVHTPYTMLKLREATCDAIGANLDPSHLWWQGIDPVAAIKILGKANAIHHFHAKDTFIDQDNVNMYGLTDMQPYGNVQTRAWSFRSVGCGHGLEEWSNMMSALRTFGYDHVVSIEHEDPIMSIDEGFDRAVQNLKAVLIREQPADMWWV</sequence>
<dbReference type="EMBL" id="JAMQKB010000001">
    <property type="protein sequence ID" value="MDC3423264.1"/>
    <property type="molecule type" value="Genomic_DNA"/>
</dbReference>
<gene>
    <name evidence="2" type="ORF">NC797_01925</name>
</gene>
<keyword evidence="2" id="KW-0413">Isomerase</keyword>
<dbReference type="PANTHER" id="PTHR12110:SF21">
    <property type="entry name" value="XYLOSE ISOMERASE-LIKE TIM BARREL DOMAIN-CONTAINING PROTEIN"/>
    <property type="match status" value="1"/>
</dbReference>
<name>A0A9X4AKW7_9BACI</name>
<protein>
    <submittedName>
        <fullName evidence="2">Sugar phosphate isomerase/epimerase</fullName>
    </submittedName>
</protein>
<comment type="caution">
    <text evidence="2">The sequence shown here is derived from an EMBL/GenBank/DDBJ whole genome shotgun (WGS) entry which is preliminary data.</text>
</comment>
<reference evidence="2" key="1">
    <citation type="submission" date="2022-06" db="EMBL/GenBank/DDBJ databases">
        <title>Aquibacillus sp. a new bacterium isolated from soil saline samples.</title>
        <authorList>
            <person name="Galisteo C."/>
            <person name="De La Haba R."/>
            <person name="Sanchez-Porro C."/>
            <person name="Ventosa A."/>
        </authorList>
    </citation>
    <scope>NUCLEOTIDE SEQUENCE</scope>
    <source>
        <strain evidence="2">3ASR75-11</strain>
    </source>
</reference>
<proteinExistence type="predicted"/>
<dbReference type="PANTHER" id="PTHR12110">
    <property type="entry name" value="HYDROXYPYRUVATE ISOMERASE"/>
    <property type="match status" value="1"/>
</dbReference>
<dbReference type="Pfam" id="PF01261">
    <property type="entry name" value="AP_endonuc_2"/>
    <property type="match status" value="1"/>
</dbReference>
<dbReference type="SUPFAM" id="SSF51658">
    <property type="entry name" value="Xylose isomerase-like"/>
    <property type="match status" value="1"/>
</dbReference>
<accession>A0A9X4AKW7</accession>
<evidence type="ECO:0000313" key="2">
    <source>
        <dbReference type="EMBL" id="MDC3423264.1"/>
    </source>
</evidence>
<dbReference type="GO" id="GO:0016853">
    <property type="term" value="F:isomerase activity"/>
    <property type="evidence" value="ECO:0007669"/>
    <property type="project" value="UniProtKB-KW"/>
</dbReference>
<evidence type="ECO:0000313" key="3">
    <source>
        <dbReference type="Proteomes" id="UP001145050"/>
    </source>
</evidence>
<dbReference type="RefSeq" id="WP_272434939.1">
    <property type="nucleotide sequence ID" value="NZ_JAMQKB010000001.1"/>
</dbReference>
<dbReference type="InterPro" id="IPR013022">
    <property type="entry name" value="Xyl_isomerase-like_TIM-brl"/>
</dbReference>